<dbReference type="AlphaFoldDB" id="A0A502FMH8"/>
<evidence type="ECO:0000259" key="1">
    <source>
        <dbReference type="Pfam" id="PF00144"/>
    </source>
</evidence>
<dbReference type="OrthoDB" id="6963107at2"/>
<accession>A0A502FMH8</accession>
<sequence length="318" mass="34993">MLHSIDQPVSDFYPEWKQGNKAKITIRMLLDHTSGLQNVPNTGVEIYPAPDGLKLALAAELSTPPGTAFSYNNKAMNLLAGIFEKAAGMPMDVYIAKQVLTPLGIKAAPWGERDHAGHPFAMAGWMATPEEAARVGELVLDGGRWNGHQLIDAAYMKQMTAQSQPYTKAYGLLWWRRAAELHLSAKGIDRLRALGTPPAVVDQLATMREQAFANGDAFSMMLHQRFGKDGDALMQSIREHHLSGNDIFDPAPIMAWEANGYLGNYIVIVPKAHLVAVRQIASRDDVPGDNWPYGYDDFTHRVVELARTYTPSLATDGP</sequence>
<dbReference type="Proteomes" id="UP000319486">
    <property type="component" value="Unassembled WGS sequence"/>
</dbReference>
<evidence type="ECO:0000313" key="2">
    <source>
        <dbReference type="EMBL" id="TPG04974.1"/>
    </source>
</evidence>
<keyword evidence="3" id="KW-1185">Reference proteome</keyword>
<dbReference type="InterPro" id="IPR012338">
    <property type="entry name" value="Beta-lactam/transpept-like"/>
</dbReference>
<protein>
    <submittedName>
        <fullName evidence="2">Class A beta-lactamase-related serine hydrolase</fullName>
    </submittedName>
</protein>
<dbReference type="InterPro" id="IPR001466">
    <property type="entry name" value="Beta-lactam-related"/>
</dbReference>
<dbReference type="InterPro" id="IPR050789">
    <property type="entry name" value="Diverse_Enzym_Activities"/>
</dbReference>
<dbReference type="Gene3D" id="3.40.710.10">
    <property type="entry name" value="DD-peptidase/beta-lactamase superfamily"/>
    <property type="match status" value="1"/>
</dbReference>
<dbReference type="PANTHER" id="PTHR43283">
    <property type="entry name" value="BETA-LACTAMASE-RELATED"/>
    <property type="match status" value="1"/>
</dbReference>
<proteinExistence type="predicted"/>
<dbReference type="RefSeq" id="WP_140654894.1">
    <property type="nucleotide sequence ID" value="NZ_RCZB01000001.1"/>
</dbReference>
<dbReference type="EMBL" id="RCZO01000011">
    <property type="protein sequence ID" value="TPG04974.1"/>
    <property type="molecule type" value="Genomic_DNA"/>
</dbReference>
<evidence type="ECO:0000313" key="3">
    <source>
        <dbReference type="Proteomes" id="UP000319486"/>
    </source>
</evidence>
<gene>
    <name evidence="2" type="ORF">EAH88_16525</name>
</gene>
<reference evidence="2 3" key="1">
    <citation type="journal article" date="2019" name="Environ. Microbiol.">
        <title>Species interactions and distinct microbial communities in high Arctic permafrost affected cryosols are associated with the CH4 and CO2 gas fluxes.</title>
        <authorList>
            <person name="Altshuler I."/>
            <person name="Hamel J."/>
            <person name="Turney S."/>
            <person name="Magnuson E."/>
            <person name="Levesque R."/>
            <person name="Greer C."/>
            <person name="Whyte L.G."/>
        </authorList>
    </citation>
    <scope>NUCLEOTIDE SEQUENCE [LARGE SCALE GENOMIC DNA]</scope>
    <source>
        <strain evidence="2 3">S13Y</strain>
    </source>
</reference>
<dbReference type="Pfam" id="PF00144">
    <property type="entry name" value="Beta-lactamase"/>
    <property type="match status" value="1"/>
</dbReference>
<comment type="caution">
    <text evidence="2">The sequence shown here is derived from an EMBL/GenBank/DDBJ whole genome shotgun (WGS) entry which is preliminary data.</text>
</comment>
<name>A0A502FMH8_9GAMM</name>
<dbReference type="PANTHER" id="PTHR43283:SF7">
    <property type="entry name" value="BETA-LACTAMASE-RELATED DOMAIN-CONTAINING PROTEIN"/>
    <property type="match status" value="1"/>
</dbReference>
<keyword evidence="2" id="KW-0378">Hydrolase</keyword>
<dbReference type="SUPFAM" id="SSF56601">
    <property type="entry name" value="beta-lactamase/transpeptidase-like"/>
    <property type="match status" value="1"/>
</dbReference>
<dbReference type="GO" id="GO:0016787">
    <property type="term" value="F:hydrolase activity"/>
    <property type="evidence" value="ECO:0007669"/>
    <property type="project" value="UniProtKB-KW"/>
</dbReference>
<organism evidence="2 3">
    <name type="scientific">Rhodanobacter glycinis</name>
    <dbReference type="NCBI Taxonomy" id="582702"/>
    <lineage>
        <taxon>Bacteria</taxon>
        <taxon>Pseudomonadati</taxon>
        <taxon>Pseudomonadota</taxon>
        <taxon>Gammaproteobacteria</taxon>
        <taxon>Lysobacterales</taxon>
        <taxon>Rhodanobacteraceae</taxon>
        <taxon>Rhodanobacter</taxon>
    </lineage>
</organism>
<feature type="domain" description="Beta-lactamase-related" evidence="1">
    <location>
        <begin position="4"/>
        <end position="179"/>
    </location>
</feature>